<proteinExistence type="predicted"/>
<evidence type="ECO:0000313" key="2">
    <source>
        <dbReference type="EMBL" id="CAK9148795.1"/>
    </source>
</evidence>
<dbReference type="EMBL" id="CAUOFW020001803">
    <property type="protein sequence ID" value="CAK9148795.1"/>
    <property type="molecule type" value="Genomic_DNA"/>
</dbReference>
<feature type="compositionally biased region" description="Basic and acidic residues" evidence="1">
    <location>
        <begin position="1"/>
        <end position="13"/>
    </location>
</feature>
<organism evidence="2 3">
    <name type="scientific">Ilex paraguariensis</name>
    <name type="common">yerba mate</name>
    <dbReference type="NCBI Taxonomy" id="185542"/>
    <lineage>
        <taxon>Eukaryota</taxon>
        <taxon>Viridiplantae</taxon>
        <taxon>Streptophyta</taxon>
        <taxon>Embryophyta</taxon>
        <taxon>Tracheophyta</taxon>
        <taxon>Spermatophyta</taxon>
        <taxon>Magnoliopsida</taxon>
        <taxon>eudicotyledons</taxon>
        <taxon>Gunneridae</taxon>
        <taxon>Pentapetalae</taxon>
        <taxon>asterids</taxon>
        <taxon>campanulids</taxon>
        <taxon>Aquifoliales</taxon>
        <taxon>Aquifoliaceae</taxon>
        <taxon>Ilex</taxon>
    </lineage>
</organism>
<dbReference type="Proteomes" id="UP001642360">
    <property type="component" value="Unassembled WGS sequence"/>
</dbReference>
<evidence type="ECO:0000256" key="1">
    <source>
        <dbReference type="SAM" id="MobiDB-lite"/>
    </source>
</evidence>
<evidence type="ECO:0000313" key="3">
    <source>
        <dbReference type="Proteomes" id="UP001642360"/>
    </source>
</evidence>
<reference evidence="2 3" key="1">
    <citation type="submission" date="2024-02" db="EMBL/GenBank/DDBJ databases">
        <authorList>
            <person name="Vignale AGUSTIN F."/>
            <person name="Sosa J E."/>
            <person name="Modenutti C."/>
        </authorList>
    </citation>
    <scope>NUCLEOTIDE SEQUENCE [LARGE SCALE GENOMIC DNA]</scope>
</reference>
<feature type="non-terminal residue" evidence="2">
    <location>
        <position position="1"/>
    </location>
</feature>
<keyword evidence="3" id="KW-1185">Reference proteome</keyword>
<feature type="region of interest" description="Disordered" evidence="1">
    <location>
        <begin position="1"/>
        <end position="35"/>
    </location>
</feature>
<protein>
    <submittedName>
        <fullName evidence="2">Uncharacterized protein</fullName>
    </submittedName>
</protein>
<name>A0ABC8RW49_9AQUA</name>
<accession>A0ABC8RW49</accession>
<sequence>CRKKNKEEGEVVAEKTPVPANGVNQEEGWKDRKGKAIATDVHKSKPRKEYRPKIVAKEPAMLNNFAILSEANERLDVENVMEKVTQAKQKGEMRDKPLDSNPVHLPEASLNREENSSFLHTGGRASGPSFMEGINLEFTDGLRKEINVE</sequence>
<dbReference type="AlphaFoldDB" id="A0ABC8RW49"/>
<feature type="region of interest" description="Disordered" evidence="1">
    <location>
        <begin position="85"/>
        <end position="132"/>
    </location>
</feature>
<comment type="caution">
    <text evidence="2">The sequence shown here is derived from an EMBL/GenBank/DDBJ whole genome shotgun (WGS) entry which is preliminary data.</text>
</comment>
<gene>
    <name evidence="2" type="ORF">ILEXP_LOCUS16779</name>
</gene>
<feature type="compositionally biased region" description="Basic and acidic residues" evidence="1">
    <location>
        <begin position="89"/>
        <end position="98"/>
    </location>
</feature>